<dbReference type="InterPro" id="IPR025217">
    <property type="entry name" value="DUF3944"/>
</dbReference>
<comment type="caution">
    <text evidence="4">The sequence shown here is derived from an EMBL/GenBank/DDBJ whole genome shotgun (WGS) entry which is preliminary data.</text>
</comment>
<feature type="domain" description="Ubiquinol-cytochrome c chaperone" evidence="2">
    <location>
        <begin position="53"/>
        <end position="227"/>
    </location>
</feature>
<dbReference type="RefSeq" id="WP_382368336.1">
    <property type="nucleotide sequence ID" value="NZ_JBHLWB010000001.1"/>
</dbReference>
<dbReference type="EMBL" id="JBHLWB010000001">
    <property type="protein sequence ID" value="MFC0308416.1"/>
    <property type="molecule type" value="Genomic_DNA"/>
</dbReference>
<dbReference type="Proteomes" id="UP001589767">
    <property type="component" value="Unassembled WGS sequence"/>
</dbReference>
<protein>
    <submittedName>
        <fullName evidence="4">DUF3944 domain-containing protein</fullName>
    </submittedName>
</protein>
<proteinExistence type="inferred from homology"/>
<accession>A0ABV6GZB6</accession>
<dbReference type="InterPro" id="IPR021150">
    <property type="entry name" value="Ubiq_cyt_c_chap"/>
</dbReference>
<dbReference type="Pfam" id="PF13099">
    <property type="entry name" value="DUF3944"/>
    <property type="match status" value="1"/>
</dbReference>
<keyword evidence="5" id="KW-1185">Reference proteome</keyword>
<sequence length="247" mass="27855">MAYRFDTDLEFLSQLTDAELEPLVDIITKDKDGDSRWTETLTTSDVYKHYYPQHSKYWQEIAEEVQLFGGNTIVSLFRGGKGVLYREILIDVANKLKVNFNKDSSVERIEQNLFMKLFEDMTAKMTSEELRALLKELDVPNSATLTPEVMTTTFITIFRTGGFKSYQISLWLVNTIMKALIGRGLTIGGNATLARMLAVATGPVGWVATGIWTLFDIASPAYRVTVPAVICIAALRLQYQMNQSNNQ</sequence>
<organism evidence="4 5">
    <name type="scientific">Gallibacterium trehalosifermentans</name>
    <dbReference type="NCBI Taxonomy" id="516935"/>
    <lineage>
        <taxon>Bacteria</taxon>
        <taxon>Pseudomonadati</taxon>
        <taxon>Pseudomonadota</taxon>
        <taxon>Gammaproteobacteria</taxon>
        <taxon>Pasteurellales</taxon>
        <taxon>Pasteurellaceae</taxon>
        <taxon>Gallibacterium</taxon>
    </lineage>
</organism>
<evidence type="ECO:0000313" key="5">
    <source>
        <dbReference type="Proteomes" id="UP001589767"/>
    </source>
</evidence>
<evidence type="ECO:0000313" key="4">
    <source>
        <dbReference type="EMBL" id="MFC0308416.1"/>
    </source>
</evidence>
<feature type="domain" description="DUF3944" evidence="3">
    <location>
        <begin position="3"/>
        <end position="37"/>
    </location>
</feature>
<evidence type="ECO:0000259" key="2">
    <source>
        <dbReference type="Pfam" id="PF03981"/>
    </source>
</evidence>
<evidence type="ECO:0000259" key="3">
    <source>
        <dbReference type="Pfam" id="PF13099"/>
    </source>
</evidence>
<reference evidence="4 5" key="1">
    <citation type="submission" date="2024-09" db="EMBL/GenBank/DDBJ databases">
        <authorList>
            <person name="Sun Q."/>
            <person name="Mori K."/>
        </authorList>
    </citation>
    <scope>NUCLEOTIDE SEQUENCE [LARGE SCALE GENOMIC DNA]</scope>
    <source>
        <strain evidence="4 5">CCM 7539</strain>
    </source>
</reference>
<gene>
    <name evidence="4" type="ORF">ACFFHK_01690</name>
</gene>
<name>A0ABV6GZB6_9PAST</name>
<dbReference type="Pfam" id="PF03981">
    <property type="entry name" value="Ubiq_cyt_C_chap"/>
    <property type="match status" value="1"/>
</dbReference>
<comment type="similarity">
    <text evidence="1">Belongs to the UPF0174 family.</text>
</comment>
<evidence type="ECO:0000256" key="1">
    <source>
        <dbReference type="ARBA" id="ARBA00006436"/>
    </source>
</evidence>